<evidence type="ECO:0000256" key="6">
    <source>
        <dbReference type="ARBA" id="ARBA00023237"/>
    </source>
</evidence>
<dbReference type="SUPFAM" id="SSF81901">
    <property type="entry name" value="HCP-like"/>
    <property type="match status" value="1"/>
</dbReference>
<evidence type="ECO:0000256" key="2">
    <source>
        <dbReference type="ARBA" id="ARBA00022452"/>
    </source>
</evidence>
<evidence type="ECO:0000256" key="1">
    <source>
        <dbReference type="ARBA" id="ARBA00004571"/>
    </source>
</evidence>
<evidence type="ECO:0000256" key="5">
    <source>
        <dbReference type="ARBA" id="ARBA00023136"/>
    </source>
</evidence>
<protein>
    <submittedName>
        <fullName evidence="10">DUF560 domain-containing protein</fullName>
    </submittedName>
</protein>
<dbReference type="Pfam" id="PF24575">
    <property type="entry name" value="TPR_Slam"/>
    <property type="match status" value="1"/>
</dbReference>
<dbReference type="InterPro" id="IPR036709">
    <property type="entry name" value="Autotransporte_beta_dom_sf"/>
</dbReference>
<keyword evidence="5" id="KW-0472">Membrane</keyword>
<dbReference type="GO" id="GO:0009279">
    <property type="term" value="C:cell outer membrane"/>
    <property type="evidence" value="ECO:0007669"/>
    <property type="project" value="UniProtKB-SubCell"/>
</dbReference>
<accession>A0A5Q3S2Z1</accession>
<dbReference type="Pfam" id="PF04575">
    <property type="entry name" value="SlipAM"/>
    <property type="match status" value="1"/>
</dbReference>
<evidence type="ECO:0000256" key="4">
    <source>
        <dbReference type="ARBA" id="ARBA00022729"/>
    </source>
</evidence>
<gene>
    <name evidence="10" type="ORF">GJU80_02100</name>
</gene>
<dbReference type="EMBL" id="WJXO01000001">
    <property type="protein sequence ID" value="MRN37320.1"/>
    <property type="molecule type" value="Genomic_DNA"/>
</dbReference>
<sequence>MEAQISQAVVGKDWTGLAALLQTYRAQADADAVLIAYAEGARLRAEGQQAKAIEQYRNIASPDLPYVQLDLALMLAEDKQYSEASEILTQLEQADIAPSVHKIAVAYRNAAEKVQAWQPSFHFNFEQTDNVNNASAERTIDWNGRQWRKTEDSLPKSAKGLRYGLGIERTKNIKGHHFAHVSVQGEGVHYWDAQDFNEQTVQLAAGYRWQDIRQDWGLVPFVEQNWLGGTRYNHSIGATADYKRRLNEQWQLTAYTQYSEKRYREADLAERYNSRVTAAGITASRRMDNNALVYGGLDVLNDDTREREQASWRYGMRVGAVKQFSDGLGMRANLRYMRREFKAPGWLVYDFTRRDHEYHAAAAVWHSKLSWKGFIPQLNFRYGKIDSNMKGFYSRKSNQWFISVERSW</sequence>
<evidence type="ECO:0000259" key="8">
    <source>
        <dbReference type="Pfam" id="PF04575"/>
    </source>
</evidence>
<proteinExistence type="inferred from homology"/>
<keyword evidence="2" id="KW-1134">Transmembrane beta strand</keyword>
<comment type="subcellular location">
    <subcellularLocation>
        <location evidence="1">Cell outer membrane</location>
        <topology evidence="1">Multi-pass membrane protein</topology>
    </subcellularLocation>
</comment>
<evidence type="ECO:0000259" key="9">
    <source>
        <dbReference type="Pfam" id="PF24575"/>
    </source>
</evidence>
<dbReference type="AlphaFoldDB" id="A0A5Q3S2Z1"/>
<evidence type="ECO:0000313" key="11">
    <source>
        <dbReference type="Proteomes" id="UP000486297"/>
    </source>
</evidence>
<evidence type="ECO:0000313" key="10">
    <source>
        <dbReference type="EMBL" id="MRN37320.1"/>
    </source>
</evidence>
<comment type="similarity">
    <text evidence="7">Belongs to the Slam family.</text>
</comment>
<keyword evidence="6" id="KW-0998">Cell outer membrane</keyword>
<dbReference type="InterPro" id="IPR007655">
    <property type="entry name" value="Slam_C"/>
</dbReference>
<comment type="caution">
    <text evidence="10">The sequence shown here is derived from an EMBL/GenBank/DDBJ whole genome shotgun (WGS) entry which is preliminary data.</text>
</comment>
<dbReference type="Proteomes" id="UP000486297">
    <property type="component" value="Unassembled WGS sequence"/>
</dbReference>
<feature type="domain" description="Surface lipoprotein assembly modifier N-terminal TPR repeats region" evidence="9">
    <location>
        <begin position="3"/>
        <end position="86"/>
    </location>
</feature>
<evidence type="ECO:0000256" key="3">
    <source>
        <dbReference type="ARBA" id="ARBA00022692"/>
    </source>
</evidence>
<dbReference type="SUPFAM" id="SSF103515">
    <property type="entry name" value="Autotransporter"/>
    <property type="match status" value="1"/>
</dbReference>
<name>A0A5Q3S2Z1_9NEIS</name>
<keyword evidence="3" id="KW-0812">Transmembrane</keyword>
<evidence type="ECO:0000256" key="7">
    <source>
        <dbReference type="ARBA" id="ARBA00023609"/>
    </source>
</evidence>
<organism evidence="10 11">
    <name type="scientific">Neisseria brasiliensis</name>
    <dbReference type="NCBI Taxonomy" id="2666100"/>
    <lineage>
        <taxon>Bacteria</taxon>
        <taxon>Pseudomonadati</taxon>
        <taxon>Pseudomonadota</taxon>
        <taxon>Betaproteobacteria</taxon>
        <taxon>Neisseriales</taxon>
        <taxon>Neisseriaceae</taxon>
        <taxon>Neisseria</taxon>
    </lineage>
</organism>
<feature type="domain" description="Surface lipoprotein assembly modifier C-terminal" evidence="8">
    <location>
        <begin position="117"/>
        <end position="407"/>
    </location>
</feature>
<reference evidence="10" key="1">
    <citation type="journal article" name="Emerg. Infect. Dis.">
        <title>Two cases of a newly characterized neisseria species.</title>
        <authorList>
            <person name="Mustapha M."/>
            <person name="Lemos A.P.S."/>
            <person name="Harrison L.H."/>
            <person name="Vantyne D."/>
            <person name="Sacchi C.T."/>
        </authorList>
    </citation>
    <scope>NUCLEOTIDE SEQUENCE</scope>
    <source>
        <strain evidence="10">N.95.16</strain>
    </source>
</reference>
<keyword evidence="11" id="KW-1185">Reference proteome</keyword>
<keyword evidence="4" id="KW-0732">Signal</keyword>
<dbReference type="InterPro" id="IPR057556">
    <property type="entry name" value="TPR_Slam"/>
</dbReference>